<sequence length="221" mass="23725">MTDISRRALLQYAGAGLAVAASGLLVVGTAEAAGAAEAVARPTILTRAQWGARAPKHPITVLNRKPDRIIVHHTDTPNSTDYSVAHAKALSKSIQNHHMDTNGWDDVGQHFTTSRGGHLMEGRDKVLPSIGQHKLVQGAQVSGHNDHTIGIENEGTYMSVLPPTAQWNALVQLCAYLCDQYKLDPRTAIKGHRDYNSTDCPGDALYAKLPALRTAVARALG</sequence>
<proteinExistence type="inferred from homology"/>
<dbReference type="GO" id="GO:0008270">
    <property type="term" value="F:zinc ion binding"/>
    <property type="evidence" value="ECO:0007669"/>
    <property type="project" value="InterPro"/>
</dbReference>
<gene>
    <name evidence="4" type="ORF">IW245_004813</name>
</gene>
<dbReference type="InterPro" id="IPR019546">
    <property type="entry name" value="TAT_signal_bac_arc"/>
</dbReference>
<evidence type="ECO:0000259" key="2">
    <source>
        <dbReference type="SMART" id="SM00644"/>
    </source>
</evidence>
<dbReference type="SMART" id="SM00701">
    <property type="entry name" value="PGRP"/>
    <property type="match status" value="1"/>
</dbReference>
<dbReference type="Pfam" id="PF01510">
    <property type="entry name" value="Amidase_2"/>
    <property type="match status" value="1"/>
</dbReference>
<dbReference type="SUPFAM" id="SSF55846">
    <property type="entry name" value="N-acetylmuramoyl-L-alanine amidase-like"/>
    <property type="match status" value="1"/>
</dbReference>
<accession>A0A8J7KKX1</accession>
<feature type="domain" description="Peptidoglycan recognition protein family" evidence="3">
    <location>
        <begin position="42"/>
        <end position="196"/>
    </location>
</feature>
<dbReference type="PANTHER" id="PTHR11022">
    <property type="entry name" value="PEPTIDOGLYCAN RECOGNITION PROTEIN"/>
    <property type="match status" value="1"/>
</dbReference>
<evidence type="ECO:0000259" key="3">
    <source>
        <dbReference type="SMART" id="SM00701"/>
    </source>
</evidence>
<reference evidence="4" key="1">
    <citation type="submission" date="2020-11" db="EMBL/GenBank/DDBJ databases">
        <title>Sequencing the genomes of 1000 actinobacteria strains.</title>
        <authorList>
            <person name="Klenk H.-P."/>
        </authorList>
    </citation>
    <scope>NUCLEOTIDE SEQUENCE</scope>
    <source>
        <strain evidence="4">DSM 45356</strain>
    </source>
</reference>
<organism evidence="4 5">
    <name type="scientific">Longispora fulva</name>
    <dbReference type="NCBI Taxonomy" id="619741"/>
    <lineage>
        <taxon>Bacteria</taxon>
        <taxon>Bacillati</taxon>
        <taxon>Actinomycetota</taxon>
        <taxon>Actinomycetes</taxon>
        <taxon>Micromonosporales</taxon>
        <taxon>Micromonosporaceae</taxon>
        <taxon>Longispora</taxon>
    </lineage>
</organism>
<dbReference type="InterPro" id="IPR002502">
    <property type="entry name" value="Amidase_domain"/>
</dbReference>
<dbReference type="PROSITE" id="PS51318">
    <property type="entry name" value="TAT"/>
    <property type="match status" value="1"/>
</dbReference>
<comment type="caution">
    <text evidence="4">The sequence shown here is derived from an EMBL/GenBank/DDBJ whole genome shotgun (WGS) entry which is preliminary data.</text>
</comment>
<dbReference type="EMBL" id="JADOUF010000001">
    <property type="protein sequence ID" value="MBG6138619.1"/>
    <property type="molecule type" value="Genomic_DNA"/>
</dbReference>
<dbReference type="InterPro" id="IPR036505">
    <property type="entry name" value="Amidase/PGRP_sf"/>
</dbReference>
<dbReference type="AlphaFoldDB" id="A0A8J7KKX1"/>
<dbReference type="Gene3D" id="3.40.80.10">
    <property type="entry name" value="Peptidoglycan recognition protein-like"/>
    <property type="match status" value="1"/>
</dbReference>
<evidence type="ECO:0000313" key="4">
    <source>
        <dbReference type="EMBL" id="MBG6138619.1"/>
    </source>
</evidence>
<evidence type="ECO:0000313" key="5">
    <source>
        <dbReference type="Proteomes" id="UP000622552"/>
    </source>
</evidence>
<dbReference type="GO" id="GO:0009253">
    <property type="term" value="P:peptidoglycan catabolic process"/>
    <property type="evidence" value="ECO:0007669"/>
    <property type="project" value="InterPro"/>
</dbReference>
<dbReference type="InterPro" id="IPR006311">
    <property type="entry name" value="TAT_signal"/>
</dbReference>
<name>A0A8J7KKX1_9ACTN</name>
<protein>
    <recommendedName>
        <fullName evidence="6">N-acetylmuramoyl-L-alanine amidase</fullName>
    </recommendedName>
</protein>
<dbReference type="GO" id="GO:0008745">
    <property type="term" value="F:N-acetylmuramoyl-L-alanine amidase activity"/>
    <property type="evidence" value="ECO:0007669"/>
    <property type="project" value="InterPro"/>
</dbReference>
<dbReference type="RefSeq" id="WP_197005357.1">
    <property type="nucleotide sequence ID" value="NZ_BONS01000025.1"/>
</dbReference>
<comment type="similarity">
    <text evidence="1">Belongs to the N-acetylmuramoyl-L-alanine amidase 2 family.</text>
</comment>
<feature type="domain" description="N-acetylmuramoyl-L-alanine amidase" evidence="2">
    <location>
        <begin position="54"/>
        <end position="202"/>
    </location>
</feature>
<dbReference type="CDD" id="cd06583">
    <property type="entry name" value="PGRP"/>
    <property type="match status" value="1"/>
</dbReference>
<dbReference type="InterPro" id="IPR015510">
    <property type="entry name" value="PGRP"/>
</dbReference>
<dbReference type="InterPro" id="IPR006619">
    <property type="entry name" value="PGRP_domain_met/bac"/>
</dbReference>
<dbReference type="PANTHER" id="PTHR11022:SF41">
    <property type="entry name" value="PEPTIDOGLYCAN-RECOGNITION PROTEIN LC-RELATED"/>
    <property type="match status" value="1"/>
</dbReference>
<dbReference type="Proteomes" id="UP000622552">
    <property type="component" value="Unassembled WGS sequence"/>
</dbReference>
<keyword evidence="5" id="KW-1185">Reference proteome</keyword>
<evidence type="ECO:0008006" key="6">
    <source>
        <dbReference type="Google" id="ProtNLM"/>
    </source>
</evidence>
<dbReference type="NCBIfam" id="TIGR01409">
    <property type="entry name" value="TAT_signal_seq"/>
    <property type="match status" value="1"/>
</dbReference>
<dbReference type="SMART" id="SM00644">
    <property type="entry name" value="Ami_2"/>
    <property type="match status" value="1"/>
</dbReference>
<evidence type="ECO:0000256" key="1">
    <source>
        <dbReference type="ARBA" id="ARBA00007553"/>
    </source>
</evidence>